<dbReference type="Pfam" id="PF13649">
    <property type="entry name" value="Methyltransf_25"/>
    <property type="match status" value="1"/>
</dbReference>
<dbReference type="SUPFAM" id="SSF53335">
    <property type="entry name" value="S-adenosyl-L-methionine-dependent methyltransferases"/>
    <property type="match status" value="1"/>
</dbReference>
<dbReference type="InterPro" id="IPR051052">
    <property type="entry name" value="Diverse_substrate_MTase"/>
</dbReference>
<evidence type="ECO:0000256" key="2">
    <source>
        <dbReference type="ARBA" id="ARBA00022679"/>
    </source>
</evidence>
<feature type="domain" description="Methyltransferase" evidence="4">
    <location>
        <begin position="41"/>
        <end position="104"/>
    </location>
</feature>
<dbReference type="PANTHER" id="PTHR44942:SF4">
    <property type="entry name" value="METHYLTRANSFERASE TYPE 11 DOMAIN-CONTAINING PROTEIN"/>
    <property type="match status" value="1"/>
</dbReference>
<sequence>MNKTKIDDLTTFLLAVDAQADAVALRERSYKLFAPKPGDTVLDVGSGGGTAVGELLARGMNAIGVDVSADALAVARELHPDARFEQAGAEELPFANGSIDGYRAEKLYQRPPQPRRTESSSQAGESSYSPRTGTPPSSTPPTPTSPGRSSSPPRPSSRIREWRAAMARCSPAPASPTSSSRGGSC</sequence>
<dbReference type="InterPro" id="IPR041698">
    <property type="entry name" value="Methyltransf_25"/>
</dbReference>
<evidence type="ECO:0000256" key="1">
    <source>
        <dbReference type="ARBA" id="ARBA00022603"/>
    </source>
</evidence>
<name>A0ABV7YG72_9ACTN</name>
<dbReference type="PANTHER" id="PTHR44942">
    <property type="entry name" value="METHYLTRANSF_11 DOMAIN-CONTAINING PROTEIN"/>
    <property type="match status" value="1"/>
</dbReference>
<accession>A0ABV7YG72</accession>
<proteinExistence type="predicted"/>
<feature type="region of interest" description="Disordered" evidence="3">
    <location>
        <begin position="108"/>
        <end position="185"/>
    </location>
</feature>
<dbReference type="EMBL" id="JBHRZH010000017">
    <property type="protein sequence ID" value="MFC3763304.1"/>
    <property type="molecule type" value="Genomic_DNA"/>
</dbReference>
<dbReference type="Gene3D" id="3.40.50.150">
    <property type="entry name" value="Vaccinia Virus protein VP39"/>
    <property type="match status" value="1"/>
</dbReference>
<dbReference type="Proteomes" id="UP001595699">
    <property type="component" value="Unassembled WGS sequence"/>
</dbReference>
<evidence type="ECO:0000259" key="4">
    <source>
        <dbReference type="Pfam" id="PF13649"/>
    </source>
</evidence>
<organism evidence="5 6">
    <name type="scientific">Tenggerimyces flavus</name>
    <dbReference type="NCBI Taxonomy" id="1708749"/>
    <lineage>
        <taxon>Bacteria</taxon>
        <taxon>Bacillati</taxon>
        <taxon>Actinomycetota</taxon>
        <taxon>Actinomycetes</taxon>
        <taxon>Propionibacteriales</taxon>
        <taxon>Nocardioidaceae</taxon>
        <taxon>Tenggerimyces</taxon>
    </lineage>
</organism>
<evidence type="ECO:0000256" key="3">
    <source>
        <dbReference type="SAM" id="MobiDB-lite"/>
    </source>
</evidence>
<dbReference type="InterPro" id="IPR029063">
    <property type="entry name" value="SAM-dependent_MTases_sf"/>
</dbReference>
<dbReference type="GO" id="GO:0032259">
    <property type="term" value="P:methylation"/>
    <property type="evidence" value="ECO:0007669"/>
    <property type="project" value="UniProtKB-KW"/>
</dbReference>
<keyword evidence="2 5" id="KW-0808">Transferase</keyword>
<evidence type="ECO:0000313" key="6">
    <source>
        <dbReference type="Proteomes" id="UP001595699"/>
    </source>
</evidence>
<dbReference type="EC" id="2.1.1.-" evidence="5"/>
<reference evidence="6" key="1">
    <citation type="journal article" date="2019" name="Int. J. Syst. Evol. Microbiol.">
        <title>The Global Catalogue of Microorganisms (GCM) 10K type strain sequencing project: providing services to taxonomists for standard genome sequencing and annotation.</title>
        <authorList>
            <consortium name="The Broad Institute Genomics Platform"/>
            <consortium name="The Broad Institute Genome Sequencing Center for Infectious Disease"/>
            <person name="Wu L."/>
            <person name="Ma J."/>
        </authorList>
    </citation>
    <scope>NUCLEOTIDE SEQUENCE [LARGE SCALE GENOMIC DNA]</scope>
    <source>
        <strain evidence="6">CGMCC 4.7241</strain>
    </source>
</reference>
<keyword evidence="6" id="KW-1185">Reference proteome</keyword>
<comment type="caution">
    <text evidence="5">The sequence shown here is derived from an EMBL/GenBank/DDBJ whole genome shotgun (WGS) entry which is preliminary data.</text>
</comment>
<protein>
    <submittedName>
        <fullName evidence="5">Class I SAM-dependent methyltransferase</fullName>
        <ecNumber evidence="5">2.1.1.-</ecNumber>
    </submittedName>
</protein>
<evidence type="ECO:0000313" key="5">
    <source>
        <dbReference type="EMBL" id="MFC3763304.1"/>
    </source>
</evidence>
<dbReference type="RefSeq" id="WP_205119631.1">
    <property type="nucleotide sequence ID" value="NZ_JAFBCM010000001.1"/>
</dbReference>
<gene>
    <name evidence="5" type="ORF">ACFOUW_20875</name>
</gene>
<dbReference type="CDD" id="cd02440">
    <property type="entry name" value="AdoMet_MTases"/>
    <property type="match status" value="1"/>
</dbReference>
<feature type="compositionally biased region" description="Low complexity" evidence="3">
    <location>
        <begin position="167"/>
        <end position="185"/>
    </location>
</feature>
<keyword evidence="1 5" id="KW-0489">Methyltransferase</keyword>
<feature type="compositionally biased region" description="Low complexity" evidence="3">
    <location>
        <begin position="119"/>
        <end position="136"/>
    </location>
</feature>
<dbReference type="GO" id="GO:0008168">
    <property type="term" value="F:methyltransferase activity"/>
    <property type="evidence" value="ECO:0007669"/>
    <property type="project" value="UniProtKB-KW"/>
</dbReference>